<feature type="domain" description="DOCKER" evidence="2">
    <location>
        <begin position="1"/>
        <end position="138"/>
    </location>
</feature>
<evidence type="ECO:0000313" key="4">
    <source>
        <dbReference type="Proteomes" id="UP000326458"/>
    </source>
</evidence>
<organism evidence="3 4">
    <name type="scientific">Muntiacus muntjak</name>
    <name type="common">Barking deer</name>
    <name type="synonym">Indian muntjac</name>
    <dbReference type="NCBI Taxonomy" id="9888"/>
    <lineage>
        <taxon>Eukaryota</taxon>
        <taxon>Metazoa</taxon>
        <taxon>Chordata</taxon>
        <taxon>Craniata</taxon>
        <taxon>Vertebrata</taxon>
        <taxon>Euteleostomi</taxon>
        <taxon>Mammalia</taxon>
        <taxon>Eutheria</taxon>
        <taxon>Laurasiatheria</taxon>
        <taxon>Artiodactyla</taxon>
        <taxon>Ruminantia</taxon>
        <taxon>Pecora</taxon>
        <taxon>Cervidae</taxon>
        <taxon>Muntiacinae</taxon>
        <taxon>Muntiacus</taxon>
    </lineage>
</organism>
<dbReference type="InterPro" id="IPR027357">
    <property type="entry name" value="DOCKER_dom"/>
</dbReference>
<dbReference type="InterPro" id="IPR026791">
    <property type="entry name" value="DOCK"/>
</dbReference>
<dbReference type="GO" id="GO:0051491">
    <property type="term" value="P:positive regulation of filopodium assembly"/>
    <property type="evidence" value="ECO:0007669"/>
    <property type="project" value="TreeGrafter"/>
</dbReference>
<dbReference type="AlphaFoldDB" id="A0A5N3V5D3"/>
<comment type="similarity">
    <text evidence="1">Belongs to the DOCK family.</text>
</comment>
<name>A0A5N3V5D3_MUNMU</name>
<accession>A0A5N3V5D3</accession>
<dbReference type="PANTHER" id="PTHR23317:SF81">
    <property type="entry name" value="DEDICATOR OF CYTOKINESIS PROTEIN 11"/>
    <property type="match status" value="1"/>
</dbReference>
<keyword evidence="4" id="KW-1185">Reference proteome</keyword>
<sequence length="138" mass="16324">MRYGLLPLSPELKLNKIKVKVNVKELDPKYGHIQVTHVNPYFDDKELAERKTEFERNHNINRFFFEAPYTLSGKKQGCVEEQCKRRTILTSNFNSFPYVKKRISINYEQQIHLKPIDIATDKIILQSCKSFAFLLTWT</sequence>
<protein>
    <recommendedName>
        <fullName evidence="2">DOCKER domain-containing protein</fullName>
    </recommendedName>
</protein>
<dbReference type="GO" id="GO:0005085">
    <property type="term" value="F:guanyl-nucleotide exchange factor activity"/>
    <property type="evidence" value="ECO:0007669"/>
    <property type="project" value="InterPro"/>
</dbReference>
<dbReference type="PANTHER" id="PTHR23317">
    <property type="entry name" value="DEDICATOR OF CYTOKINESIS DOCK"/>
    <property type="match status" value="1"/>
</dbReference>
<evidence type="ECO:0000256" key="1">
    <source>
        <dbReference type="PROSITE-ProRule" id="PRU00984"/>
    </source>
</evidence>
<dbReference type="PROSITE" id="PS51651">
    <property type="entry name" value="DOCKER"/>
    <property type="match status" value="1"/>
</dbReference>
<dbReference type="InterPro" id="IPR046770">
    <property type="entry name" value="DOCKER_Lobe_B"/>
</dbReference>
<dbReference type="GO" id="GO:0002315">
    <property type="term" value="P:marginal zone B cell differentiation"/>
    <property type="evidence" value="ECO:0007669"/>
    <property type="project" value="TreeGrafter"/>
</dbReference>
<dbReference type="Pfam" id="PF20422">
    <property type="entry name" value="DHR-2_Lobe_B"/>
    <property type="match status" value="1"/>
</dbReference>
<evidence type="ECO:0000313" key="3">
    <source>
        <dbReference type="EMBL" id="KAB0344239.1"/>
    </source>
</evidence>
<dbReference type="EMBL" id="VCEA01000003">
    <property type="protein sequence ID" value="KAB0344239.1"/>
    <property type="molecule type" value="Genomic_DNA"/>
</dbReference>
<gene>
    <name evidence="3" type="ORF">FD754_021165</name>
</gene>
<evidence type="ECO:0000259" key="2">
    <source>
        <dbReference type="PROSITE" id="PS51651"/>
    </source>
</evidence>
<reference evidence="3 4" key="1">
    <citation type="submission" date="2019-06" db="EMBL/GenBank/DDBJ databases">
        <title>Discovery of a novel chromosome fission-fusion reversal in muntjac.</title>
        <authorList>
            <person name="Mudd A.B."/>
            <person name="Bredeson J.V."/>
            <person name="Baum R."/>
            <person name="Hockemeyer D."/>
            <person name="Rokhsar D.S."/>
        </authorList>
    </citation>
    <scope>NUCLEOTIDE SEQUENCE [LARGE SCALE GENOMIC DNA]</scope>
    <source>
        <strain evidence="3">UTSW_UCB_Mm</strain>
        <tissue evidence="3">Fibroblast cell line</tissue>
    </source>
</reference>
<proteinExistence type="inferred from homology"/>
<dbReference type="Proteomes" id="UP000326458">
    <property type="component" value="Unassembled WGS sequence"/>
</dbReference>
<dbReference type="GO" id="GO:0007264">
    <property type="term" value="P:small GTPase-mediated signal transduction"/>
    <property type="evidence" value="ECO:0007669"/>
    <property type="project" value="InterPro"/>
</dbReference>
<comment type="caution">
    <text evidence="3">The sequence shown here is derived from an EMBL/GenBank/DDBJ whole genome shotgun (WGS) entry which is preliminary data.</text>
</comment>